<evidence type="ECO:0000313" key="2">
    <source>
        <dbReference type="EMBL" id="PGH07240.1"/>
    </source>
</evidence>
<gene>
    <name evidence="2" type="ORF">AJ79_06344</name>
</gene>
<proteinExistence type="predicted"/>
<dbReference type="GO" id="GO:0006396">
    <property type="term" value="P:RNA processing"/>
    <property type="evidence" value="ECO:0007669"/>
    <property type="project" value="InterPro"/>
</dbReference>
<reference evidence="2 3" key="1">
    <citation type="submission" date="2017-10" db="EMBL/GenBank/DDBJ databases">
        <title>Comparative genomics in systemic dimorphic fungi from Ajellomycetaceae.</title>
        <authorList>
            <person name="Munoz J.F."/>
            <person name="Mcewen J.G."/>
            <person name="Clay O.K."/>
            <person name="Cuomo C.A."/>
        </authorList>
    </citation>
    <scope>NUCLEOTIDE SEQUENCE [LARGE SCALE GENOMIC DNA]</scope>
    <source>
        <strain evidence="2 3">UAMH5409</strain>
    </source>
</reference>
<dbReference type="SUPFAM" id="SSF69065">
    <property type="entry name" value="RNase III domain-like"/>
    <property type="match status" value="1"/>
</dbReference>
<dbReference type="InterPro" id="IPR000999">
    <property type="entry name" value="RNase_III_dom"/>
</dbReference>
<dbReference type="AlphaFoldDB" id="A0A2B7XEA4"/>
<dbReference type="InterPro" id="IPR036389">
    <property type="entry name" value="RNase_III_sf"/>
</dbReference>
<accession>A0A2B7XEA4</accession>
<protein>
    <recommendedName>
        <fullName evidence="1">RNase III domain-containing protein</fullName>
    </recommendedName>
</protein>
<dbReference type="Gene3D" id="1.10.1520.10">
    <property type="entry name" value="Ribonuclease III domain"/>
    <property type="match status" value="1"/>
</dbReference>
<dbReference type="EMBL" id="PDNB01000111">
    <property type="protein sequence ID" value="PGH07240.1"/>
    <property type="molecule type" value="Genomic_DNA"/>
</dbReference>
<name>A0A2B7XEA4_9EURO</name>
<feature type="domain" description="RNase III" evidence="1">
    <location>
        <begin position="12"/>
        <end position="56"/>
    </location>
</feature>
<dbReference type="Proteomes" id="UP000223968">
    <property type="component" value="Unassembled WGS sequence"/>
</dbReference>
<dbReference type="OrthoDB" id="67027at2759"/>
<comment type="caution">
    <text evidence="2">The sequence shown here is derived from an EMBL/GenBank/DDBJ whole genome shotgun (WGS) entry which is preliminary data.</text>
</comment>
<dbReference type="GO" id="GO:0004525">
    <property type="term" value="F:ribonuclease III activity"/>
    <property type="evidence" value="ECO:0007669"/>
    <property type="project" value="InterPro"/>
</dbReference>
<evidence type="ECO:0000313" key="3">
    <source>
        <dbReference type="Proteomes" id="UP000223968"/>
    </source>
</evidence>
<evidence type="ECO:0000259" key="1">
    <source>
        <dbReference type="PROSITE" id="PS50142"/>
    </source>
</evidence>
<sequence>MAGVLLPTDDSIQAVKDIIGFKFHDRALLREALQAAGFASTDGNKKLALLGDAVLKPVLVMEGFANSRGIKKSRTLLMHTSTMW</sequence>
<organism evidence="2 3">
    <name type="scientific">Helicocarpus griseus UAMH5409</name>
    <dbReference type="NCBI Taxonomy" id="1447875"/>
    <lineage>
        <taxon>Eukaryota</taxon>
        <taxon>Fungi</taxon>
        <taxon>Dikarya</taxon>
        <taxon>Ascomycota</taxon>
        <taxon>Pezizomycotina</taxon>
        <taxon>Eurotiomycetes</taxon>
        <taxon>Eurotiomycetidae</taxon>
        <taxon>Onygenales</taxon>
        <taxon>Ajellomycetaceae</taxon>
        <taxon>Helicocarpus</taxon>
    </lineage>
</organism>
<keyword evidence="3" id="KW-1185">Reference proteome</keyword>
<dbReference type="PROSITE" id="PS50142">
    <property type="entry name" value="RNASE_3_2"/>
    <property type="match status" value="1"/>
</dbReference>